<keyword evidence="1" id="KW-0812">Transmembrane</keyword>
<evidence type="ECO:0000256" key="1">
    <source>
        <dbReference type="SAM" id="Phobius"/>
    </source>
</evidence>
<proteinExistence type="predicted"/>
<keyword evidence="1" id="KW-0472">Membrane</keyword>
<dbReference type="Gene3D" id="2.60.120.1110">
    <property type="match status" value="1"/>
</dbReference>
<evidence type="ECO:0000313" key="2">
    <source>
        <dbReference type="EMBL" id="EGF10885.1"/>
    </source>
</evidence>
<feature type="transmembrane region" description="Helical" evidence="1">
    <location>
        <begin position="39"/>
        <end position="57"/>
    </location>
</feature>
<dbReference type="Proteomes" id="UP000004105">
    <property type="component" value="Unassembled WGS sequence"/>
</dbReference>
<evidence type="ECO:0000313" key="3">
    <source>
        <dbReference type="Proteomes" id="UP000004105"/>
    </source>
</evidence>
<sequence length="143" mass="15021">MILDSTLQLAAGQAVTASAATENTIDFGRKTPNLGMGHIPLYAVLTVPVAFAGLTSLRFSLQDSDKENADFADVPSGLNLKAADLTAGAQYVLPLPVAHKRYLRGYFTVQGTATAGKVDVVIASGIQMNNPAPESANMWGSRK</sequence>
<comment type="caution">
    <text evidence="2">The sequence shown here is derived from an EMBL/GenBank/DDBJ whole genome shotgun (WGS) entry which is preliminary data.</text>
</comment>
<organism evidence="2 3">
    <name type="scientific">Neisseria bacilliformis ATCC BAA-1200</name>
    <dbReference type="NCBI Taxonomy" id="888742"/>
    <lineage>
        <taxon>Bacteria</taxon>
        <taxon>Pseudomonadati</taxon>
        <taxon>Pseudomonadota</taxon>
        <taxon>Betaproteobacteria</taxon>
        <taxon>Neisseriales</taxon>
        <taxon>Neisseriaceae</taxon>
        <taxon>Neisseria</taxon>
    </lineage>
</organism>
<gene>
    <name evidence="2" type="ORF">HMPREF9123_1356</name>
</gene>
<dbReference type="HOGENOM" id="CLU_147424_0_0_4"/>
<dbReference type="RefSeq" id="WP_007342365.1">
    <property type="nucleotide sequence ID" value="NZ_GL878494.1"/>
</dbReference>
<reference evidence="2 3" key="1">
    <citation type="submission" date="2011-02" db="EMBL/GenBank/DDBJ databases">
        <authorList>
            <person name="Muzny D."/>
            <person name="Qin X."/>
            <person name="Deng J."/>
            <person name="Jiang H."/>
            <person name="Liu Y."/>
            <person name="Qu J."/>
            <person name="Song X.-Z."/>
            <person name="Zhang L."/>
            <person name="Thornton R."/>
            <person name="Coyle M."/>
            <person name="Francisco L."/>
            <person name="Jackson L."/>
            <person name="Javaid M."/>
            <person name="Korchina V."/>
            <person name="Kovar C."/>
            <person name="Mata R."/>
            <person name="Mathew T."/>
            <person name="Ngo R."/>
            <person name="Nguyen L."/>
            <person name="Nguyen N."/>
            <person name="Okwuonu G."/>
            <person name="Ongeri F."/>
            <person name="Pham C."/>
            <person name="Simmons D."/>
            <person name="Wilczek-Boney K."/>
            <person name="Hale W."/>
            <person name="Jakkamsetti A."/>
            <person name="Pham P."/>
            <person name="Ruth R."/>
            <person name="San Lucas F."/>
            <person name="Warren J."/>
            <person name="Zhang J."/>
            <person name="Zhao Z."/>
            <person name="Zhou C."/>
            <person name="Zhu D."/>
            <person name="Lee S."/>
            <person name="Bess C."/>
            <person name="Blankenburg K."/>
            <person name="Forbes L."/>
            <person name="Fu Q."/>
            <person name="Gubbala S."/>
            <person name="Hirani K."/>
            <person name="Jayaseelan J.C."/>
            <person name="Lara F."/>
            <person name="Munidasa M."/>
            <person name="Palculict T."/>
            <person name="Patil S."/>
            <person name="Pu L.-L."/>
            <person name="Saada N."/>
            <person name="Tang L."/>
            <person name="Weissenberger G."/>
            <person name="Zhu Y."/>
            <person name="Hemphill L."/>
            <person name="Shang Y."/>
            <person name="Youmans B."/>
            <person name="Ayvaz T."/>
            <person name="Ross M."/>
            <person name="Santibanez J."/>
            <person name="Aqrawi P."/>
            <person name="Gross S."/>
            <person name="Joshi V."/>
            <person name="Fowler G."/>
            <person name="Nazareth L."/>
            <person name="Reid J."/>
            <person name="Worley K."/>
            <person name="Petrosino J."/>
            <person name="Highlander S."/>
            <person name="Gibbs R."/>
        </authorList>
    </citation>
    <scope>NUCLEOTIDE SEQUENCE [LARGE SCALE GENOMIC DNA]</scope>
    <source>
        <strain evidence="2 3">ATCC BAA-1200</strain>
    </source>
</reference>
<dbReference type="AlphaFoldDB" id="F2BCC8"/>
<keyword evidence="1" id="KW-1133">Transmembrane helix</keyword>
<name>F2BCC8_9NEIS</name>
<dbReference type="EMBL" id="AFAY01000029">
    <property type="protein sequence ID" value="EGF10885.1"/>
    <property type="molecule type" value="Genomic_DNA"/>
</dbReference>
<keyword evidence="3" id="KW-1185">Reference proteome</keyword>
<accession>F2BCC8</accession>
<protein>
    <submittedName>
        <fullName evidence="2">Uncharacterized protein</fullName>
    </submittedName>
</protein>
<dbReference type="Pfam" id="PF21190">
    <property type="entry name" value="Bbp16"/>
    <property type="match status" value="1"/>
</dbReference>
<dbReference type="InterPro" id="IPR048922">
    <property type="entry name" value="Bbp16"/>
</dbReference>
<dbReference type="OrthoDB" id="8617484at2"/>